<comment type="subcellular location">
    <subcellularLocation>
        <location evidence="1">Membrane</location>
        <topology evidence="1">Single-pass membrane protein</topology>
    </subcellularLocation>
</comment>
<feature type="transmembrane region" description="Helical" evidence="6">
    <location>
        <begin position="25"/>
        <end position="50"/>
    </location>
</feature>
<keyword evidence="4 6" id="KW-0472">Membrane</keyword>
<accession>A0AAW0DF74</accession>
<feature type="region of interest" description="Disordered" evidence="5">
    <location>
        <begin position="94"/>
        <end position="177"/>
    </location>
</feature>
<evidence type="ECO:0000256" key="1">
    <source>
        <dbReference type="ARBA" id="ARBA00004167"/>
    </source>
</evidence>
<dbReference type="GO" id="GO:0071944">
    <property type="term" value="C:cell periphery"/>
    <property type="evidence" value="ECO:0007669"/>
    <property type="project" value="UniProtKB-ARBA"/>
</dbReference>
<evidence type="ECO:0000256" key="4">
    <source>
        <dbReference type="ARBA" id="ARBA00023136"/>
    </source>
</evidence>
<organism evidence="7 8">
    <name type="scientific">Paramarasmius palmivorus</name>
    <dbReference type="NCBI Taxonomy" id="297713"/>
    <lineage>
        <taxon>Eukaryota</taxon>
        <taxon>Fungi</taxon>
        <taxon>Dikarya</taxon>
        <taxon>Basidiomycota</taxon>
        <taxon>Agaricomycotina</taxon>
        <taxon>Agaricomycetes</taxon>
        <taxon>Agaricomycetidae</taxon>
        <taxon>Agaricales</taxon>
        <taxon>Marasmiineae</taxon>
        <taxon>Marasmiaceae</taxon>
        <taxon>Paramarasmius</taxon>
    </lineage>
</organism>
<evidence type="ECO:0000256" key="2">
    <source>
        <dbReference type="ARBA" id="ARBA00022692"/>
    </source>
</evidence>
<sequence length="177" mass="19117">MNTSTISHASPSPSDNSTNSGKPSVGLIVGLVVGLLVALLIILIGGIIALRRRQRRERSSKATPYAQADISAESNAASWKKKLDPAYDDSLTLSDLEASESDSDAGSSTASSQIWEDRTQDMAAAASQPQQPRPRETVYVHHDDSGWRPPLKRKPSLHFDPENVDVLDVPPGYEEAL</sequence>
<feature type="region of interest" description="Disordered" evidence="5">
    <location>
        <begin position="55"/>
        <end position="79"/>
    </location>
</feature>
<feature type="compositionally biased region" description="Basic and acidic residues" evidence="5">
    <location>
        <begin position="133"/>
        <end position="146"/>
    </location>
</feature>
<evidence type="ECO:0000313" key="8">
    <source>
        <dbReference type="Proteomes" id="UP001383192"/>
    </source>
</evidence>
<feature type="region of interest" description="Disordered" evidence="5">
    <location>
        <begin position="1"/>
        <end position="21"/>
    </location>
</feature>
<gene>
    <name evidence="7" type="ORF">VNI00_004894</name>
</gene>
<keyword evidence="3 6" id="KW-1133">Transmembrane helix</keyword>
<evidence type="ECO:0000256" key="6">
    <source>
        <dbReference type="SAM" id="Phobius"/>
    </source>
</evidence>
<keyword evidence="2 6" id="KW-0812">Transmembrane</keyword>
<keyword evidence="8" id="KW-1185">Reference proteome</keyword>
<protein>
    <submittedName>
        <fullName evidence="7">Uncharacterized protein</fullName>
    </submittedName>
</protein>
<reference evidence="7 8" key="1">
    <citation type="submission" date="2024-01" db="EMBL/GenBank/DDBJ databases">
        <title>A draft genome for a cacao thread blight-causing isolate of Paramarasmius palmivorus.</title>
        <authorList>
            <person name="Baruah I.K."/>
            <person name="Bukari Y."/>
            <person name="Amoako-Attah I."/>
            <person name="Meinhardt L.W."/>
            <person name="Bailey B.A."/>
            <person name="Cohen S.P."/>
        </authorList>
    </citation>
    <scope>NUCLEOTIDE SEQUENCE [LARGE SCALE GENOMIC DNA]</scope>
    <source>
        <strain evidence="7 8">GH-12</strain>
    </source>
</reference>
<dbReference type="Proteomes" id="UP001383192">
    <property type="component" value="Unassembled WGS sequence"/>
</dbReference>
<dbReference type="GO" id="GO:0016020">
    <property type="term" value="C:membrane"/>
    <property type="evidence" value="ECO:0007669"/>
    <property type="project" value="UniProtKB-SubCell"/>
</dbReference>
<evidence type="ECO:0000313" key="7">
    <source>
        <dbReference type="EMBL" id="KAK7051394.1"/>
    </source>
</evidence>
<dbReference type="PANTHER" id="PTHR15549">
    <property type="entry name" value="PAIRED IMMUNOGLOBULIN-LIKE TYPE 2 RECEPTOR"/>
    <property type="match status" value="1"/>
</dbReference>
<comment type="caution">
    <text evidence="7">The sequence shown here is derived from an EMBL/GenBank/DDBJ whole genome shotgun (WGS) entry which is preliminary data.</text>
</comment>
<proteinExistence type="predicted"/>
<evidence type="ECO:0000256" key="5">
    <source>
        <dbReference type="SAM" id="MobiDB-lite"/>
    </source>
</evidence>
<name>A0AAW0DF74_9AGAR</name>
<dbReference type="EMBL" id="JAYKXP010000013">
    <property type="protein sequence ID" value="KAK7051394.1"/>
    <property type="molecule type" value="Genomic_DNA"/>
</dbReference>
<dbReference type="InterPro" id="IPR051694">
    <property type="entry name" value="Immunoregulatory_rcpt-like"/>
</dbReference>
<evidence type="ECO:0000256" key="3">
    <source>
        <dbReference type="ARBA" id="ARBA00022989"/>
    </source>
</evidence>
<dbReference type="AlphaFoldDB" id="A0AAW0DF74"/>
<dbReference type="PANTHER" id="PTHR15549:SF26">
    <property type="entry name" value="AXIAL BUDDING PATTERN PROTEIN 2-RELATED"/>
    <property type="match status" value="1"/>
</dbReference>